<reference evidence="1 2" key="1">
    <citation type="submission" date="2020-08" db="EMBL/GenBank/DDBJ databases">
        <title>Genomic Encyclopedia of Type Strains, Phase III (KMG-III): the genomes of soil and plant-associated and newly described type strains.</title>
        <authorList>
            <person name="Whitman W."/>
        </authorList>
    </citation>
    <scope>NUCLEOTIDE SEQUENCE [LARGE SCALE GENOMIC DNA]</scope>
    <source>
        <strain evidence="1 2">CECT 8075</strain>
    </source>
</reference>
<dbReference type="RefSeq" id="WP_184310089.1">
    <property type="nucleotide sequence ID" value="NZ_JACHXU010000046.1"/>
</dbReference>
<gene>
    <name evidence="1" type="ORF">FHS27_006487</name>
</gene>
<evidence type="ECO:0000313" key="2">
    <source>
        <dbReference type="Proteomes" id="UP000536179"/>
    </source>
</evidence>
<dbReference type="EMBL" id="JACHXU010000046">
    <property type="protein sequence ID" value="MBB3210639.1"/>
    <property type="molecule type" value="Genomic_DNA"/>
</dbReference>
<accession>A0A7W5H9P1</accession>
<evidence type="ECO:0000313" key="1">
    <source>
        <dbReference type="EMBL" id="MBB3210639.1"/>
    </source>
</evidence>
<dbReference type="Proteomes" id="UP000536179">
    <property type="component" value="Unassembled WGS sequence"/>
</dbReference>
<sequence length="120" mass="12840">MKLYITRDSVAAGDDVDAPHARNSSVTDDADVSQIVAACLAASPLPAIAGGDASWALSSGVPLAVIAQQWASPKLVSQFPLNPNRLDLTDGTLRLHFTYFAQQSPDDVFIVLERLRLHAQ</sequence>
<proteinExistence type="predicted"/>
<name>A0A7W5H9P1_9BACT</name>
<comment type="caution">
    <text evidence="1">The sequence shown here is derived from an EMBL/GenBank/DDBJ whole genome shotgun (WGS) entry which is preliminary data.</text>
</comment>
<protein>
    <submittedName>
        <fullName evidence="1">Uncharacterized protein</fullName>
    </submittedName>
</protein>
<keyword evidence="2" id="KW-1185">Reference proteome</keyword>
<organism evidence="1 2">
    <name type="scientific">Aporhodopirellula rubra</name>
    <dbReference type="NCBI Taxonomy" id="980271"/>
    <lineage>
        <taxon>Bacteria</taxon>
        <taxon>Pseudomonadati</taxon>
        <taxon>Planctomycetota</taxon>
        <taxon>Planctomycetia</taxon>
        <taxon>Pirellulales</taxon>
        <taxon>Pirellulaceae</taxon>
        <taxon>Aporhodopirellula</taxon>
    </lineage>
</organism>
<dbReference type="AlphaFoldDB" id="A0A7W5H9P1"/>